<accession>M0B5H5</accession>
<name>M0B5H5_9EURY</name>
<feature type="non-terminal residue" evidence="1">
    <location>
        <position position="1"/>
    </location>
</feature>
<organism evidence="1 2">
    <name type="scientific">Natrialba chahannaoensis JCM 10990</name>
    <dbReference type="NCBI Taxonomy" id="1227492"/>
    <lineage>
        <taxon>Archaea</taxon>
        <taxon>Methanobacteriati</taxon>
        <taxon>Methanobacteriota</taxon>
        <taxon>Stenosarchaea group</taxon>
        <taxon>Halobacteria</taxon>
        <taxon>Halobacteriales</taxon>
        <taxon>Natrialbaceae</taxon>
        <taxon>Natrialba</taxon>
    </lineage>
</organism>
<evidence type="ECO:0000313" key="1">
    <source>
        <dbReference type="EMBL" id="ELZ06166.1"/>
    </source>
</evidence>
<protein>
    <submittedName>
        <fullName evidence="1">Uncharacterized protein</fullName>
    </submittedName>
</protein>
<comment type="caution">
    <text evidence="1">The sequence shown here is derived from an EMBL/GenBank/DDBJ whole genome shotgun (WGS) entry which is preliminary data.</text>
</comment>
<reference evidence="1 2" key="1">
    <citation type="journal article" date="2014" name="PLoS Genet.">
        <title>Phylogenetically driven sequencing of extremely halophilic archaea reveals strategies for static and dynamic osmo-response.</title>
        <authorList>
            <person name="Becker E.A."/>
            <person name="Seitzer P.M."/>
            <person name="Tritt A."/>
            <person name="Larsen D."/>
            <person name="Krusor M."/>
            <person name="Yao A.I."/>
            <person name="Wu D."/>
            <person name="Madern D."/>
            <person name="Eisen J.A."/>
            <person name="Darling A.E."/>
            <person name="Facciotti M.T."/>
        </authorList>
    </citation>
    <scope>NUCLEOTIDE SEQUENCE [LARGE SCALE GENOMIC DNA]</scope>
    <source>
        <strain evidence="1 2">JCM 10990</strain>
    </source>
</reference>
<dbReference type="EMBL" id="AOIN01000008">
    <property type="protein sequence ID" value="ELZ06166.1"/>
    <property type="molecule type" value="Genomic_DNA"/>
</dbReference>
<gene>
    <name evidence="1" type="ORF">C482_00050</name>
</gene>
<keyword evidence="2" id="KW-1185">Reference proteome</keyword>
<proteinExistence type="predicted"/>
<sequence>LTDTADAVSLLSSIPQRQLTSINNLLQKSALQKSVLNTLPTSVHFNQNWKSIVTRYIKRQKRILNPTILQKNLVMKSITPHSLI</sequence>
<dbReference type="AlphaFoldDB" id="M0B5H5"/>
<evidence type="ECO:0000313" key="2">
    <source>
        <dbReference type="Proteomes" id="UP000011693"/>
    </source>
</evidence>
<dbReference type="Proteomes" id="UP000011693">
    <property type="component" value="Unassembled WGS sequence"/>
</dbReference>